<dbReference type="Proteomes" id="UP000694569">
    <property type="component" value="Unplaced"/>
</dbReference>
<reference evidence="13" key="1">
    <citation type="submission" date="2025-08" db="UniProtKB">
        <authorList>
            <consortium name="Ensembl"/>
        </authorList>
    </citation>
    <scope>IDENTIFICATION</scope>
</reference>
<keyword evidence="8" id="KW-0234">DNA repair</keyword>
<evidence type="ECO:0000256" key="2">
    <source>
        <dbReference type="ARBA" id="ARBA00007092"/>
    </source>
</evidence>
<dbReference type="OrthoDB" id="9909053at2759"/>
<dbReference type="AlphaFoldDB" id="A0A8C5R8T9"/>
<keyword evidence="4 10" id="KW-0479">Metal-binding</keyword>
<keyword evidence="5" id="KW-0227">DNA damage</keyword>
<dbReference type="PANTHER" id="PTHR22748">
    <property type="entry name" value="AP ENDONUCLEASE"/>
    <property type="match status" value="1"/>
</dbReference>
<comment type="cofactor">
    <cofactor evidence="10">
        <name>Mg(2+)</name>
        <dbReference type="ChEBI" id="CHEBI:18420"/>
    </cofactor>
    <cofactor evidence="10">
        <name>Mn(2+)</name>
        <dbReference type="ChEBI" id="CHEBI:29035"/>
    </cofactor>
    <text evidence="10">Probably binds two magnesium or manganese ions per subunit.</text>
</comment>
<dbReference type="Pfam" id="PF03372">
    <property type="entry name" value="Exo_endo_phos"/>
    <property type="match status" value="1"/>
</dbReference>
<accession>A0A8C5R8T9</accession>
<feature type="binding site" evidence="10">
    <location>
        <position position="143"/>
    </location>
    <ligand>
        <name>Mg(2+)</name>
        <dbReference type="ChEBI" id="CHEBI:18420"/>
        <label>1</label>
    </ligand>
</feature>
<feature type="active site" description="Proton donor/acceptor" evidence="9">
    <location>
        <position position="143"/>
    </location>
</feature>
<evidence type="ECO:0000259" key="12">
    <source>
        <dbReference type="Pfam" id="PF03372"/>
    </source>
</evidence>
<feature type="active site" evidence="9">
    <location>
        <position position="113"/>
    </location>
</feature>
<dbReference type="PANTHER" id="PTHR22748:SF26">
    <property type="entry name" value="ENDONUCLEASE_EXONUCLEASE_PHOSPHATASE DOMAIN-CONTAINING PROTEIN"/>
    <property type="match status" value="1"/>
</dbReference>
<evidence type="ECO:0000256" key="9">
    <source>
        <dbReference type="PIRSR" id="PIRSR604808-1"/>
    </source>
</evidence>
<evidence type="ECO:0000256" key="5">
    <source>
        <dbReference type="ARBA" id="ARBA00022763"/>
    </source>
</evidence>
<dbReference type="GeneTree" id="ENSGT00950000183016"/>
<dbReference type="InterPro" id="IPR036691">
    <property type="entry name" value="Endo/exonu/phosph_ase_sf"/>
</dbReference>
<feature type="site" description="Transition state stabilizer" evidence="11">
    <location>
        <position position="145"/>
    </location>
</feature>
<evidence type="ECO:0000313" key="13">
    <source>
        <dbReference type="Ensembl" id="ENSLLEP00000048921.1"/>
    </source>
</evidence>
<evidence type="ECO:0000256" key="6">
    <source>
        <dbReference type="ARBA" id="ARBA00022801"/>
    </source>
</evidence>
<feature type="active site" description="Proton acceptor" evidence="9">
    <location>
        <position position="235"/>
    </location>
</feature>
<dbReference type="InterPro" id="IPR005135">
    <property type="entry name" value="Endo/exonuclease/phosphatase"/>
</dbReference>
<feature type="binding site" evidence="10">
    <location>
        <position position="12"/>
    </location>
    <ligand>
        <name>Mg(2+)</name>
        <dbReference type="ChEBI" id="CHEBI:18420"/>
        <label>1</label>
    </ligand>
</feature>
<sequence length="405" mass="45907">MSKPQFSIFSMNVRGLNVQFKRHALFRDLHKTKPAIVCVQETHFSTVRTPHLRSAMYPVSFHSTAQTKSRGVSVLFHKDWVFKCTNQYTDPLGRLLILVGTMNELPITVANLYLPNVNPVCFLKKAYSKIKKLMEGSLFMCGDFNCVPDTALDTRPGQNRAQPRKQLPSSRHLTDFLRSSDLYDAWRISNPSTRDFTFFSPVHSSYSRIDLCLIQGSTVPRLLAARIGSITWSDHAPITMDFEADYPARGMGNWRLNDSLIVSGADVSDTSAVLQEYFTLNVTEDVTISSAWLAHKAVVRGHLIQRGATRKKAFNTQMTSVQRQISDLESQHKSNPTPDLLSRLTTLRQDLIQMTLQSSERAILSRIPLITKSVVPLRRPLSTLPILEWSAKLERQLTRQYINKG</sequence>
<feature type="binding site" evidence="10">
    <location>
        <position position="234"/>
    </location>
    <ligand>
        <name>Mg(2+)</name>
        <dbReference type="ChEBI" id="CHEBI:18420"/>
        <label>1</label>
    </ligand>
</feature>
<keyword evidence="7 10" id="KW-0460">Magnesium</keyword>
<reference evidence="13" key="2">
    <citation type="submission" date="2025-09" db="UniProtKB">
        <authorList>
            <consortium name="Ensembl"/>
        </authorList>
    </citation>
    <scope>IDENTIFICATION</scope>
</reference>
<dbReference type="GO" id="GO:0006284">
    <property type="term" value="P:base-excision repair"/>
    <property type="evidence" value="ECO:0007669"/>
    <property type="project" value="TreeGrafter"/>
</dbReference>
<evidence type="ECO:0000313" key="14">
    <source>
        <dbReference type="Proteomes" id="UP000694569"/>
    </source>
</evidence>
<feature type="site" description="Important for catalytic activity" evidence="11">
    <location>
        <position position="210"/>
    </location>
</feature>
<feature type="site" description="Interaction with DNA substrate" evidence="11">
    <location>
        <position position="235"/>
    </location>
</feature>
<keyword evidence="14" id="KW-1185">Reference proteome</keyword>
<dbReference type="InterPro" id="IPR004808">
    <property type="entry name" value="AP_endonuc_1"/>
</dbReference>
<evidence type="ECO:0000256" key="11">
    <source>
        <dbReference type="PIRSR" id="PIRSR604808-3"/>
    </source>
</evidence>
<feature type="binding site" evidence="10">
    <location>
        <position position="41"/>
    </location>
    <ligand>
        <name>Mg(2+)</name>
        <dbReference type="ChEBI" id="CHEBI:18420"/>
        <label>1</label>
    </ligand>
</feature>
<dbReference type="GO" id="GO:0008081">
    <property type="term" value="F:phosphoric diester hydrolase activity"/>
    <property type="evidence" value="ECO:0007669"/>
    <property type="project" value="TreeGrafter"/>
</dbReference>
<dbReference type="Gene3D" id="3.60.10.10">
    <property type="entry name" value="Endonuclease/exonuclease/phosphatase"/>
    <property type="match status" value="1"/>
</dbReference>
<protein>
    <recommendedName>
        <fullName evidence="3">exodeoxyribonuclease III</fullName>
        <ecNumber evidence="3">3.1.11.2</ecNumber>
    </recommendedName>
</protein>
<comment type="catalytic activity">
    <reaction evidence="1">
        <text>Exonucleolytic cleavage in the 3'- to 5'-direction to yield nucleoside 5'-phosphates.</text>
        <dbReference type="EC" id="3.1.11.2"/>
    </reaction>
</comment>
<organism evidence="13 14">
    <name type="scientific">Leptobrachium leishanense</name>
    <name type="common">Leishan spiny toad</name>
    <dbReference type="NCBI Taxonomy" id="445787"/>
    <lineage>
        <taxon>Eukaryota</taxon>
        <taxon>Metazoa</taxon>
        <taxon>Chordata</taxon>
        <taxon>Craniata</taxon>
        <taxon>Vertebrata</taxon>
        <taxon>Euteleostomi</taxon>
        <taxon>Amphibia</taxon>
        <taxon>Batrachia</taxon>
        <taxon>Anura</taxon>
        <taxon>Pelobatoidea</taxon>
        <taxon>Megophryidae</taxon>
        <taxon>Leptobrachium</taxon>
    </lineage>
</organism>
<proteinExistence type="inferred from homology"/>
<evidence type="ECO:0000256" key="1">
    <source>
        <dbReference type="ARBA" id="ARBA00000493"/>
    </source>
</evidence>
<evidence type="ECO:0000256" key="3">
    <source>
        <dbReference type="ARBA" id="ARBA00012115"/>
    </source>
</evidence>
<dbReference type="GO" id="GO:0008311">
    <property type="term" value="F:double-stranded DNA 3'-5' DNA exonuclease activity"/>
    <property type="evidence" value="ECO:0007669"/>
    <property type="project" value="UniProtKB-EC"/>
</dbReference>
<feature type="binding site" evidence="10">
    <location>
        <position position="235"/>
    </location>
    <ligand>
        <name>Mg(2+)</name>
        <dbReference type="ChEBI" id="CHEBI:18420"/>
        <label>1</label>
    </ligand>
</feature>
<dbReference type="GO" id="GO:0046872">
    <property type="term" value="F:metal ion binding"/>
    <property type="evidence" value="ECO:0007669"/>
    <property type="project" value="UniProtKB-KW"/>
</dbReference>
<evidence type="ECO:0000256" key="7">
    <source>
        <dbReference type="ARBA" id="ARBA00022842"/>
    </source>
</evidence>
<feature type="binding site" evidence="10">
    <location>
        <position position="145"/>
    </location>
    <ligand>
        <name>Mg(2+)</name>
        <dbReference type="ChEBI" id="CHEBI:18420"/>
        <label>1</label>
    </ligand>
</feature>
<keyword evidence="10" id="KW-0464">Manganese</keyword>
<name>A0A8C5R8T9_9ANUR</name>
<keyword evidence="6" id="KW-0378">Hydrolase</keyword>
<dbReference type="EC" id="3.1.11.2" evidence="3"/>
<dbReference type="GO" id="GO:0003906">
    <property type="term" value="F:DNA-(apurinic or apyrimidinic site) endonuclease activity"/>
    <property type="evidence" value="ECO:0007669"/>
    <property type="project" value="TreeGrafter"/>
</dbReference>
<evidence type="ECO:0000256" key="4">
    <source>
        <dbReference type="ARBA" id="ARBA00022723"/>
    </source>
</evidence>
<evidence type="ECO:0000256" key="10">
    <source>
        <dbReference type="PIRSR" id="PIRSR604808-2"/>
    </source>
</evidence>
<dbReference type="SUPFAM" id="SSF56219">
    <property type="entry name" value="DNase I-like"/>
    <property type="match status" value="1"/>
</dbReference>
<feature type="domain" description="Endonuclease/exonuclease/phosphatase" evidence="12">
    <location>
        <begin position="11"/>
        <end position="235"/>
    </location>
</feature>
<dbReference type="Ensembl" id="ENSLLET00000050831.1">
    <property type="protein sequence ID" value="ENSLLEP00000048921.1"/>
    <property type="gene ID" value="ENSLLEG00000030794.1"/>
</dbReference>
<comment type="similarity">
    <text evidence="2">Belongs to the DNA repair enzymes AP/ExoA family.</text>
</comment>
<dbReference type="GO" id="GO:0005634">
    <property type="term" value="C:nucleus"/>
    <property type="evidence" value="ECO:0007669"/>
    <property type="project" value="TreeGrafter"/>
</dbReference>
<evidence type="ECO:0000256" key="8">
    <source>
        <dbReference type="ARBA" id="ARBA00023204"/>
    </source>
</evidence>
<dbReference type="CDD" id="cd09076">
    <property type="entry name" value="L1-EN"/>
    <property type="match status" value="1"/>
</dbReference>